<dbReference type="RefSeq" id="WP_285980965.1">
    <property type="nucleotide sequence ID" value="NZ_JASVDS010000001.1"/>
</dbReference>
<dbReference type="PRINTS" id="PR00038">
    <property type="entry name" value="HTHLUXR"/>
</dbReference>
<name>A0ABT7LDC0_9BURK</name>
<feature type="domain" description="HTH luxR-type" evidence="1">
    <location>
        <begin position="184"/>
        <end position="241"/>
    </location>
</feature>
<evidence type="ECO:0000259" key="1">
    <source>
        <dbReference type="SMART" id="SM00421"/>
    </source>
</evidence>
<evidence type="ECO:0000313" key="2">
    <source>
        <dbReference type="EMBL" id="MDL5030838.1"/>
    </source>
</evidence>
<accession>A0ABT7LDC0</accession>
<dbReference type="EMBL" id="JASVDS010000001">
    <property type="protein sequence ID" value="MDL5030838.1"/>
    <property type="molecule type" value="Genomic_DNA"/>
</dbReference>
<proteinExistence type="predicted"/>
<organism evidence="2 3">
    <name type="scientific">Roseateles subflavus</name>
    <dbReference type="NCBI Taxonomy" id="3053353"/>
    <lineage>
        <taxon>Bacteria</taxon>
        <taxon>Pseudomonadati</taxon>
        <taxon>Pseudomonadota</taxon>
        <taxon>Betaproteobacteria</taxon>
        <taxon>Burkholderiales</taxon>
        <taxon>Sphaerotilaceae</taxon>
        <taxon>Roseateles</taxon>
    </lineage>
</organism>
<dbReference type="SUPFAM" id="SSF46894">
    <property type="entry name" value="C-terminal effector domain of the bipartite response regulators"/>
    <property type="match status" value="1"/>
</dbReference>
<gene>
    <name evidence="2" type="ORF">QRD43_02875</name>
</gene>
<reference evidence="2 3" key="1">
    <citation type="submission" date="2023-06" db="EMBL/GenBank/DDBJ databases">
        <title>Pelomonas sp. APW6 16S ribosomal RNA gene genome sequencing and assembly.</title>
        <authorList>
            <person name="Woo H."/>
        </authorList>
    </citation>
    <scope>NUCLEOTIDE SEQUENCE [LARGE SCALE GENOMIC DNA]</scope>
    <source>
        <strain evidence="2 3">APW6</strain>
    </source>
</reference>
<dbReference type="InterPro" id="IPR016032">
    <property type="entry name" value="Sig_transdc_resp-reg_C-effctor"/>
</dbReference>
<protein>
    <submittedName>
        <fullName evidence="2">LuxR C-terminal-related transcriptional regulator</fullName>
    </submittedName>
</protein>
<keyword evidence="3" id="KW-1185">Reference proteome</keyword>
<dbReference type="Proteomes" id="UP001238603">
    <property type="component" value="Unassembled WGS sequence"/>
</dbReference>
<dbReference type="InterPro" id="IPR036388">
    <property type="entry name" value="WH-like_DNA-bd_sf"/>
</dbReference>
<evidence type="ECO:0000313" key="3">
    <source>
        <dbReference type="Proteomes" id="UP001238603"/>
    </source>
</evidence>
<dbReference type="InterPro" id="IPR000792">
    <property type="entry name" value="Tscrpt_reg_LuxR_C"/>
</dbReference>
<comment type="caution">
    <text evidence="2">The sequence shown here is derived from an EMBL/GenBank/DDBJ whole genome shotgun (WGS) entry which is preliminary data.</text>
</comment>
<dbReference type="SMART" id="SM00421">
    <property type="entry name" value="HTH_LUXR"/>
    <property type="match status" value="1"/>
</dbReference>
<sequence length="256" mass="27962">MWSSNPSVDLGTGPSAPLSAGVLSHAAMARTSALRIADQVMNELRQPLPRTVPQERRRAVSLSTHWLHLVLEELDYGVLLVSGTGQLLYTNHAARRSLDATFPLQVENGHLRARLESDGGPLFDALGRAEHEGRRCLLRMGDGSTRTNVVVVPLNRNVEQAAVLLVLERQQLCADLAAQWFALRYGLTPTETEVLKLLSDGARPNKVAEEQGVAISTVRTQIQSIRAKSGAQSIGELMRQLAVLPPLMSALRMELI</sequence>
<dbReference type="Pfam" id="PF00196">
    <property type="entry name" value="GerE"/>
    <property type="match status" value="1"/>
</dbReference>
<dbReference type="Gene3D" id="1.10.10.10">
    <property type="entry name" value="Winged helix-like DNA-binding domain superfamily/Winged helix DNA-binding domain"/>
    <property type="match status" value="1"/>
</dbReference>